<protein>
    <recommendedName>
        <fullName evidence="3">TauD/TfdA-like domain-containing protein</fullName>
    </recommendedName>
</protein>
<dbReference type="InterPro" id="IPR042098">
    <property type="entry name" value="TauD-like_sf"/>
</dbReference>
<evidence type="ECO:0000256" key="1">
    <source>
        <dbReference type="ARBA" id="ARBA00023002"/>
    </source>
</evidence>
<dbReference type="GO" id="GO:0017000">
    <property type="term" value="P:antibiotic biosynthetic process"/>
    <property type="evidence" value="ECO:0007669"/>
    <property type="project" value="UniProtKB-KW"/>
</dbReference>
<dbReference type="EMBL" id="UINC01001246">
    <property type="protein sequence ID" value="SUZ75454.1"/>
    <property type="molecule type" value="Genomic_DNA"/>
</dbReference>
<sequence length="297" mass="33798">MEASPFDLENNDAYSRWKECKLKDYPTKIEDLQVEVNDPRNFTQSEFEALLQRCRKANMAIYVGKTGTDPDPEIPLSVGRQFGVCGISKNWLADENALSSLTLTENPSHNQLAPYTNSALNWHTDGYYNPPEEQIHSMMLHSIQRAASGGENRFVDHEIAYILLREENPEHIQALMCPDALSIPPRMNEGEVERHTVTGPVFRITDSGDLHMRYTIRKKNVIWTQNPAMTSAKLSLRKILDGDSSYTFRTLLKAGSGLVSNNVLHARSSFLDDETNKRHFYRSRYFDRLNGTSVLGD</sequence>
<reference evidence="4" key="1">
    <citation type="submission" date="2018-05" db="EMBL/GenBank/DDBJ databases">
        <authorList>
            <person name="Lanie J.A."/>
            <person name="Ng W.-L."/>
            <person name="Kazmierczak K.M."/>
            <person name="Andrzejewski T.M."/>
            <person name="Davidsen T.M."/>
            <person name="Wayne K.J."/>
            <person name="Tettelin H."/>
            <person name="Glass J.I."/>
            <person name="Rusch D."/>
            <person name="Podicherti R."/>
            <person name="Tsui H.-C.T."/>
            <person name="Winkler M.E."/>
        </authorList>
    </citation>
    <scope>NUCLEOTIDE SEQUENCE</scope>
</reference>
<evidence type="ECO:0000256" key="2">
    <source>
        <dbReference type="ARBA" id="ARBA00023194"/>
    </source>
</evidence>
<evidence type="ECO:0000313" key="4">
    <source>
        <dbReference type="EMBL" id="SUZ75454.1"/>
    </source>
</evidence>
<dbReference type="PANTHER" id="PTHR10696">
    <property type="entry name" value="GAMMA-BUTYROBETAINE HYDROXYLASE-RELATED"/>
    <property type="match status" value="1"/>
</dbReference>
<keyword evidence="2" id="KW-0045">Antibiotic biosynthesis</keyword>
<dbReference type="Gene3D" id="3.60.130.10">
    <property type="entry name" value="Clavaminate synthase-like"/>
    <property type="match status" value="1"/>
</dbReference>
<name>A0A381Q9D8_9ZZZZ</name>
<evidence type="ECO:0000259" key="3">
    <source>
        <dbReference type="Pfam" id="PF02668"/>
    </source>
</evidence>
<keyword evidence="1" id="KW-0560">Oxidoreductase</keyword>
<dbReference type="InterPro" id="IPR050411">
    <property type="entry name" value="AlphaKG_dependent_hydroxylases"/>
</dbReference>
<gene>
    <name evidence="4" type="ORF">METZ01_LOCUS28308</name>
</gene>
<dbReference type="InterPro" id="IPR003819">
    <property type="entry name" value="TauD/TfdA-like"/>
</dbReference>
<feature type="domain" description="TauD/TfdA-like" evidence="3">
    <location>
        <begin position="67"/>
        <end position="282"/>
    </location>
</feature>
<dbReference type="Pfam" id="PF02668">
    <property type="entry name" value="TauD"/>
    <property type="match status" value="1"/>
</dbReference>
<organism evidence="4">
    <name type="scientific">marine metagenome</name>
    <dbReference type="NCBI Taxonomy" id="408172"/>
    <lineage>
        <taxon>unclassified sequences</taxon>
        <taxon>metagenomes</taxon>
        <taxon>ecological metagenomes</taxon>
    </lineage>
</organism>
<dbReference type="PANTHER" id="PTHR10696:SF56">
    <property type="entry name" value="TAUD_TFDA-LIKE DOMAIN-CONTAINING PROTEIN"/>
    <property type="match status" value="1"/>
</dbReference>
<proteinExistence type="predicted"/>
<dbReference type="SUPFAM" id="SSF51197">
    <property type="entry name" value="Clavaminate synthase-like"/>
    <property type="match status" value="1"/>
</dbReference>
<dbReference type="AlphaFoldDB" id="A0A381Q9D8"/>
<dbReference type="GO" id="GO:0016491">
    <property type="term" value="F:oxidoreductase activity"/>
    <property type="evidence" value="ECO:0007669"/>
    <property type="project" value="UniProtKB-KW"/>
</dbReference>
<accession>A0A381Q9D8</accession>